<feature type="region of interest" description="Disordered" evidence="3">
    <location>
        <begin position="52"/>
        <end position="85"/>
    </location>
</feature>
<dbReference type="AlphaFoldDB" id="A0A151A5F6"/>
<dbReference type="PANTHER" id="PTHR37300">
    <property type="entry name" value="UPF0291 PROTEIN CBO2609/CLC_2481"/>
    <property type="match status" value="1"/>
</dbReference>
<gene>
    <name evidence="6" type="ORF">A0131_07365</name>
    <name evidence="5" type="ORF">K8V85_06625</name>
    <name evidence="4" type="ORF">SKL01_01620</name>
</gene>
<dbReference type="InterPro" id="IPR009242">
    <property type="entry name" value="DUF896"/>
</dbReference>
<dbReference type="SUPFAM" id="SSF158221">
    <property type="entry name" value="YnzC-like"/>
    <property type="match status" value="1"/>
</dbReference>
<reference evidence="6 7" key="1">
    <citation type="submission" date="2016-02" db="EMBL/GenBank/DDBJ databases">
        <title>Draft genome sequence of hydrocarbon degrading Staphylococcus saprophyticus Strain CNV2, isolated from crude-oil contaminated soil from Noonmati Oil Refinery, Guwahati, Assam, India.</title>
        <authorList>
            <person name="Mukherjee A."/>
            <person name="Chettri B."/>
            <person name="Langpoklakpam J."/>
            <person name="Singh A.K."/>
            <person name="Chattopadhyay D.J."/>
        </authorList>
    </citation>
    <scope>NUCLEOTIDE SEQUENCE [LARGE SCALE GENOMIC DNA]</scope>
    <source>
        <strain evidence="6 7">CNV2</strain>
    </source>
</reference>
<dbReference type="GO" id="GO:0005737">
    <property type="term" value="C:cytoplasm"/>
    <property type="evidence" value="ECO:0007669"/>
    <property type="project" value="UniProtKB-SubCell"/>
</dbReference>
<protein>
    <recommendedName>
        <fullName evidence="2">UPF0291 protein A0131_07365</fullName>
    </recommendedName>
</protein>
<dbReference type="GeneID" id="69905502"/>
<reference evidence="5" key="4">
    <citation type="submission" date="2021-09" db="EMBL/GenBank/DDBJ databases">
        <authorList>
            <person name="Gilroy R."/>
        </authorList>
    </citation>
    <scope>NUCLEOTIDE SEQUENCE</scope>
    <source>
        <strain evidence="5">CHK149-3286</strain>
    </source>
</reference>
<evidence type="ECO:0000313" key="4">
    <source>
        <dbReference type="EMBL" id="GEP80984.1"/>
    </source>
</evidence>
<dbReference type="EMBL" id="LUGM01000002">
    <property type="protein sequence ID" value="KYH14592.1"/>
    <property type="molecule type" value="Genomic_DNA"/>
</dbReference>
<keyword evidence="8" id="KW-1185">Reference proteome</keyword>
<reference evidence="5" key="3">
    <citation type="journal article" date="2021" name="PeerJ">
        <title>Extensive microbial diversity within the chicken gut microbiome revealed by metagenomics and culture.</title>
        <authorList>
            <person name="Gilroy R."/>
            <person name="Ravi A."/>
            <person name="Getino M."/>
            <person name="Pursley I."/>
            <person name="Horton D.L."/>
            <person name="Alikhan N.F."/>
            <person name="Baker D."/>
            <person name="Gharbi K."/>
            <person name="Hall N."/>
            <person name="Watson M."/>
            <person name="Adriaenssens E.M."/>
            <person name="Foster-Nyarko E."/>
            <person name="Jarju S."/>
            <person name="Secka A."/>
            <person name="Antonio M."/>
            <person name="Oren A."/>
            <person name="Chaudhuri R.R."/>
            <person name="La Ragione R."/>
            <person name="Hildebrand F."/>
            <person name="Pallen M.J."/>
        </authorList>
    </citation>
    <scope>NUCLEOTIDE SEQUENCE</scope>
    <source>
        <strain evidence="5">CHK149-3286</strain>
    </source>
</reference>
<accession>A0A151A5F6</accession>
<keyword evidence="1 2" id="KW-0963">Cytoplasm</keyword>
<organism evidence="6 7">
    <name type="scientific">Staphylococcus kloosii</name>
    <dbReference type="NCBI Taxonomy" id="29384"/>
    <lineage>
        <taxon>Bacteria</taxon>
        <taxon>Bacillati</taxon>
        <taxon>Bacillota</taxon>
        <taxon>Bacilli</taxon>
        <taxon>Bacillales</taxon>
        <taxon>Staphylococcaceae</taxon>
        <taxon>Staphylococcus</taxon>
    </lineage>
</organism>
<evidence type="ECO:0000256" key="2">
    <source>
        <dbReference type="HAMAP-Rule" id="MF_01103"/>
    </source>
</evidence>
<reference evidence="4 8" key="2">
    <citation type="submission" date="2019-07" db="EMBL/GenBank/DDBJ databases">
        <title>Whole genome shotgun sequence of Staphylococcus kloosii NBRC 109624.</title>
        <authorList>
            <person name="Hosoyama A."/>
            <person name="Uohara A."/>
            <person name="Ohji S."/>
            <person name="Ichikawa N."/>
        </authorList>
    </citation>
    <scope>NUCLEOTIDE SEQUENCE [LARGE SCALE GENOMIC DNA]</scope>
    <source>
        <strain evidence="4 8">NBRC 109624</strain>
    </source>
</reference>
<evidence type="ECO:0000313" key="8">
    <source>
        <dbReference type="Proteomes" id="UP000321040"/>
    </source>
</evidence>
<name>A0A151A5F6_9STAP</name>
<dbReference type="Gene3D" id="1.10.287.540">
    <property type="entry name" value="Helix hairpin bin"/>
    <property type="match status" value="1"/>
</dbReference>
<dbReference type="EMBL" id="BKAQ01000001">
    <property type="protein sequence ID" value="GEP80984.1"/>
    <property type="molecule type" value="Genomic_DNA"/>
</dbReference>
<dbReference type="HAMAP" id="MF_01103">
    <property type="entry name" value="UPF0291"/>
    <property type="match status" value="1"/>
</dbReference>
<sequence>MSNKEVDIDRINELAKKKKETGLTEAEAKEQSKLREAYLQSFRKGFKQQIENTRVIDPEGNDVTPDKVKQKLDEKNETEQDNNKN</sequence>
<evidence type="ECO:0000256" key="3">
    <source>
        <dbReference type="SAM" id="MobiDB-lite"/>
    </source>
</evidence>
<accession>A0A2T4RB58</accession>
<dbReference type="Proteomes" id="UP000321040">
    <property type="component" value="Unassembled WGS sequence"/>
</dbReference>
<evidence type="ECO:0000313" key="5">
    <source>
        <dbReference type="EMBL" id="HJF67969.1"/>
    </source>
</evidence>
<feature type="compositionally biased region" description="Basic and acidic residues" evidence="3">
    <location>
        <begin position="64"/>
        <end position="85"/>
    </location>
</feature>
<comment type="caution">
    <text evidence="6">The sequence shown here is derived from an EMBL/GenBank/DDBJ whole genome shotgun (WGS) entry which is preliminary data.</text>
</comment>
<comment type="similarity">
    <text evidence="2">Belongs to the UPF0291 family.</text>
</comment>
<dbReference type="KEGG" id="skl:C7J89_09115"/>
<proteinExistence type="inferred from homology"/>
<dbReference type="Proteomes" id="UP000706163">
    <property type="component" value="Unassembled WGS sequence"/>
</dbReference>
<evidence type="ECO:0000313" key="7">
    <source>
        <dbReference type="Proteomes" id="UP000075418"/>
    </source>
</evidence>
<dbReference type="PANTHER" id="PTHR37300:SF1">
    <property type="entry name" value="UPF0291 PROTEIN YNZC"/>
    <property type="match status" value="1"/>
</dbReference>
<evidence type="ECO:0000313" key="6">
    <source>
        <dbReference type="EMBL" id="KYH14592.1"/>
    </source>
</evidence>
<dbReference type="RefSeq" id="WP_061854762.1">
    <property type="nucleotide sequence ID" value="NZ_BKAQ01000001.1"/>
</dbReference>
<dbReference type="EMBL" id="DYVT01000072">
    <property type="protein sequence ID" value="HJF67969.1"/>
    <property type="molecule type" value="Genomic_DNA"/>
</dbReference>
<dbReference type="Proteomes" id="UP000075418">
    <property type="component" value="Unassembled WGS sequence"/>
</dbReference>
<evidence type="ECO:0000256" key="1">
    <source>
        <dbReference type="ARBA" id="ARBA00022490"/>
    </source>
</evidence>
<dbReference type="Pfam" id="PF05979">
    <property type="entry name" value="DUF896"/>
    <property type="match status" value="1"/>
</dbReference>
<comment type="subcellular location">
    <subcellularLocation>
        <location evidence="2">Cytoplasm</location>
    </subcellularLocation>
</comment>
<dbReference type="OrthoDB" id="390105at2"/>